<sequence>MEKMGYIPTAKRISRKSGCGKRFQFSLTLESQLFILACNRPLFFSLLCCALAIWLLGDWSSVNNDEVDIR</sequence>
<gene>
    <name evidence="2" type="ORF">OUZ56_008746</name>
</gene>
<accession>A0ABR0ADY7</accession>
<dbReference type="EMBL" id="JAOYFB010000037">
    <property type="protein sequence ID" value="KAK4023329.1"/>
    <property type="molecule type" value="Genomic_DNA"/>
</dbReference>
<protein>
    <submittedName>
        <fullName evidence="2">Uncharacterized protein</fullName>
    </submittedName>
</protein>
<keyword evidence="1" id="KW-0472">Membrane</keyword>
<evidence type="ECO:0000313" key="3">
    <source>
        <dbReference type="Proteomes" id="UP001234178"/>
    </source>
</evidence>
<keyword evidence="3" id="KW-1185">Reference proteome</keyword>
<name>A0ABR0ADY7_9CRUS</name>
<feature type="transmembrane region" description="Helical" evidence="1">
    <location>
        <begin position="33"/>
        <end position="56"/>
    </location>
</feature>
<dbReference type="Proteomes" id="UP001234178">
    <property type="component" value="Unassembled WGS sequence"/>
</dbReference>
<proteinExistence type="predicted"/>
<reference evidence="2 3" key="1">
    <citation type="journal article" date="2023" name="Nucleic Acids Res.">
        <title>The hologenome of Daphnia magna reveals possible DNA methylation and microbiome-mediated evolution of the host genome.</title>
        <authorList>
            <person name="Chaturvedi A."/>
            <person name="Li X."/>
            <person name="Dhandapani V."/>
            <person name="Marshall H."/>
            <person name="Kissane S."/>
            <person name="Cuenca-Cambronero M."/>
            <person name="Asole G."/>
            <person name="Calvet F."/>
            <person name="Ruiz-Romero M."/>
            <person name="Marangio P."/>
            <person name="Guigo R."/>
            <person name="Rago D."/>
            <person name="Mirbahai L."/>
            <person name="Eastwood N."/>
            <person name="Colbourne J.K."/>
            <person name="Zhou J."/>
            <person name="Mallon E."/>
            <person name="Orsini L."/>
        </authorList>
    </citation>
    <scope>NUCLEOTIDE SEQUENCE [LARGE SCALE GENOMIC DNA]</scope>
    <source>
        <strain evidence="2">LRV0_1</strain>
    </source>
</reference>
<keyword evidence="1" id="KW-0812">Transmembrane</keyword>
<keyword evidence="1" id="KW-1133">Transmembrane helix</keyword>
<comment type="caution">
    <text evidence="2">The sequence shown here is derived from an EMBL/GenBank/DDBJ whole genome shotgun (WGS) entry which is preliminary data.</text>
</comment>
<organism evidence="2 3">
    <name type="scientific">Daphnia magna</name>
    <dbReference type="NCBI Taxonomy" id="35525"/>
    <lineage>
        <taxon>Eukaryota</taxon>
        <taxon>Metazoa</taxon>
        <taxon>Ecdysozoa</taxon>
        <taxon>Arthropoda</taxon>
        <taxon>Crustacea</taxon>
        <taxon>Branchiopoda</taxon>
        <taxon>Diplostraca</taxon>
        <taxon>Cladocera</taxon>
        <taxon>Anomopoda</taxon>
        <taxon>Daphniidae</taxon>
        <taxon>Daphnia</taxon>
    </lineage>
</organism>
<evidence type="ECO:0000313" key="2">
    <source>
        <dbReference type="EMBL" id="KAK4023329.1"/>
    </source>
</evidence>
<evidence type="ECO:0000256" key="1">
    <source>
        <dbReference type="SAM" id="Phobius"/>
    </source>
</evidence>